<dbReference type="OrthoDB" id="1347131at2"/>
<gene>
    <name evidence="1" type="ORF">SAMN05421741_10561</name>
</gene>
<evidence type="ECO:0000313" key="1">
    <source>
        <dbReference type="EMBL" id="SFN41788.1"/>
    </source>
</evidence>
<reference evidence="2" key="1">
    <citation type="submission" date="2016-10" db="EMBL/GenBank/DDBJ databases">
        <authorList>
            <person name="Varghese N."/>
            <person name="Submissions S."/>
        </authorList>
    </citation>
    <scope>NUCLEOTIDE SEQUENCE [LARGE SCALE GENOMIC DNA]</scope>
    <source>
        <strain evidence="2">DS-12</strain>
    </source>
</reference>
<sequence>MFSSKNIICLDLELGNSITSAEQFNISIVSANLADFNFRFETDITLHYSCNTGEFEPIDKENVLAQWFCDGIKELLAFANSQANHSKEHIEKYLNSRKSEVEHLKISSTFGNYCKRYHNYSPLGFLSYDNEQYVKKEMNSLLV</sequence>
<name>A0A1I4YUT1_9FLAO</name>
<dbReference type="RefSeq" id="WP_091520301.1">
    <property type="nucleotide sequence ID" value="NZ_FOVI01000005.1"/>
</dbReference>
<keyword evidence="2" id="KW-1185">Reference proteome</keyword>
<proteinExistence type="predicted"/>
<dbReference type="EMBL" id="FOVI01000005">
    <property type="protein sequence ID" value="SFN41788.1"/>
    <property type="molecule type" value="Genomic_DNA"/>
</dbReference>
<organism evidence="1 2">
    <name type="scientific">Paenimyroides ummariense</name>
    <dbReference type="NCBI Taxonomy" id="913024"/>
    <lineage>
        <taxon>Bacteria</taxon>
        <taxon>Pseudomonadati</taxon>
        <taxon>Bacteroidota</taxon>
        <taxon>Flavobacteriia</taxon>
        <taxon>Flavobacteriales</taxon>
        <taxon>Flavobacteriaceae</taxon>
        <taxon>Paenimyroides</taxon>
    </lineage>
</organism>
<dbReference type="Proteomes" id="UP000199036">
    <property type="component" value="Unassembled WGS sequence"/>
</dbReference>
<dbReference type="AlphaFoldDB" id="A0A1I4YUT1"/>
<accession>A0A1I4YUT1</accession>
<evidence type="ECO:0000313" key="2">
    <source>
        <dbReference type="Proteomes" id="UP000199036"/>
    </source>
</evidence>
<protein>
    <submittedName>
        <fullName evidence="1">Uncharacterized protein</fullName>
    </submittedName>
</protein>